<dbReference type="Gene3D" id="3.40.50.10910">
    <property type="entry name" value="Amidohydrolase"/>
    <property type="match status" value="1"/>
</dbReference>
<dbReference type="SUPFAM" id="SSF51556">
    <property type="entry name" value="Metallo-dependent hydrolases"/>
    <property type="match status" value="1"/>
</dbReference>
<reference evidence="3 4" key="1">
    <citation type="submission" date="2024-07" db="EMBL/GenBank/DDBJ databases">
        <title>Luteimonas salilacus sp. nov., isolated from the shore soil of Salt Lake in Tibet of China.</title>
        <authorList>
            <person name="Zhang X."/>
            <person name="Li A."/>
        </authorList>
    </citation>
    <scope>NUCLEOTIDE SEQUENCE [LARGE SCALE GENOMIC DNA]</scope>
    <source>
        <strain evidence="3 4">B3-2-R+30</strain>
    </source>
</reference>
<dbReference type="Gene3D" id="3.30.110.90">
    <property type="entry name" value="Amidohydrolase"/>
    <property type="match status" value="1"/>
</dbReference>
<dbReference type="InterPro" id="IPR032466">
    <property type="entry name" value="Metal_Hydrolase"/>
</dbReference>
<dbReference type="InterPro" id="IPR051781">
    <property type="entry name" value="Metallo-dep_Hydrolase"/>
</dbReference>
<dbReference type="SUPFAM" id="SSF51338">
    <property type="entry name" value="Composite domain of metallo-dependent hydrolases"/>
    <property type="match status" value="1"/>
</dbReference>
<accession>A0ABV4HP32</accession>
<organism evidence="3 4">
    <name type="scientific">Luteimonas salinilitoris</name>
    <dbReference type="NCBI Taxonomy" id="3237697"/>
    <lineage>
        <taxon>Bacteria</taxon>
        <taxon>Pseudomonadati</taxon>
        <taxon>Pseudomonadota</taxon>
        <taxon>Gammaproteobacteria</taxon>
        <taxon>Lysobacterales</taxon>
        <taxon>Lysobacteraceae</taxon>
        <taxon>Luteimonas</taxon>
    </lineage>
</organism>
<gene>
    <name evidence="3" type="ORF">AB6713_07630</name>
</gene>
<dbReference type="EMBL" id="JBFWIC010000008">
    <property type="protein sequence ID" value="MEZ0474487.1"/>
    <property type="molecule type" value="Genomic_DNA"/>
</dbReference>
<keyword evidence="1" id="KW-0732">Signal</keyword>
<feature type="signal peptide" evidence="1">
    <location>
        <begin position="1"/>
        <end position="19"/>
    </location>
</feature>
<dbReference type="InterPro" id="IPR011059">
    <property type="entry name" value="Metal-dep_hydrolase_composite"/>
</dbReference>
<protein>
    <submittedName>
        <fullName evidence="3">Amidohydrolase family protein</fullName>
    </submittedName>
</protein>
<comment type="caution">
    <text evidence="3">The sequence shown here is derived from an EMBL/GenBank/DDBJ whole genome shotgun (WGS) entry which is preliminary data.</text>
</comment>
<feature type="chain" id="PRO_5046790082" evidence="1">
    <location>
        <begin position="20"/>
        <end position="669"/>
    </location>
</feature>
<evidence type="ECO:0000256" key="1">
    <source>
        <dbReference type="SAM" id="SignalP"/>
    </source>
</evidence>
<dbReference type="Gene3D" id="2.30.40.10">
    <property type="entry name" value="Urease, subunit C, domain 1"/>
    <property type="match status" value="1"/>
</dbReference>
<dbReference type="RefSeq" id="WP_370563807.1">
    <property type="nucleotide sequence ID" value="NZ_JBFWIB010000005.1"/>
</dbReference>
<dbReference type="PANTHER" id="PTHR43135:SF3">
    <property type="entry name" value="ALPHA-D-RIBOSE 1-METHYLPHOSPHONATE 5-TRIPHOSPHATE DIPHOSPHATASE"/>
    <property type="match status" value="1"/>
</dbReference>
<dbReference type="Pfam" id="PF01979">
    <property type="entry name" value="Amidohydro_1"/>
    <property type="match status" value="1"/>
</dbReference>
<evidence type="ECO:0000313" key="3">
    <source>
        <dbReference type="EMBL" id="MEZ0474487.1"/>
    </source>
</evidence>
<dbReference type="Gene3D" id="1.20.58.520">
    <property type="entry name" value="Amidohydrolase"/>
    <property type="match status" value="1"/>
</dbReference>
<dbReference type="InterPro" id="IPR006680">
    <property type="entry name" value="Amidohydro-rel"/>
</dbReference>
<proteinExistence type="predicted"/>
<evidence type="ECO:0000313" key="4">
    <source>
        <dbReference type="Proteomes" id="UP001566331"/>
    </source>
</evidence>
<dbReference type="Proteomes" id="UP001566331">
    <property type="component" value="Unassembled WGS sequence"/>
</dbReference>
<feature type="domain" description="Amidohydrolase-related" evidence="2">
    <location>
        <begin position="525"/>
        <end position="646"/>
    </location>
</feature>
<name>A0ABV4HP32_9GAMM</name>
<keyword evidence="4" id="KW-1185">Reference proteome</keyword>
<sequence>MPRRLLSLVMLLIAGTAAAAESRHTVLLLGRAAGEQTLSLEDGEYRAEYKYSDRGRGEALVATWRLDDSGLPVDYRVEGHDYMKTAVDERFGTGDGVAHWRSGSGRGSAPLGPRAFYVPEYAPPELTAVLARALLKAPGRRIPLLPSGEARLEDAGELSLEFDGTSRRIHQYRISGLGFAPVPVWLDEHGDTVAIVTGWLSAIAPGWEPAYERLLSEQRAADEAAAAQLARRLTHRRGADLLIRDVRLFDPRDLSVTPASSVLVHGERIVRVAPGGDITPPPGVEIVEGRGRFLMPGLWDNHQHFSDSTGILDLISGVTTARDLANDNEALMARVERIDAGLELGPRVLRAGIIDGPGPFAGPTPMLAEDATRAIEIVDWYADHGYGQIKIYSSLDPSLVGVVADRAHARGLRVSGHVPAGMSARQFVAAGADELQHINFLVLDLLSDRVTETRNMNRFTEVAAHARAYPPDHPQVRELLDILRRHGTVLDPTLNIYESMFGADSAAPPPALAKVVGRFPPQVARQQKSRALEVPEGEEAAYAQALPALMALLRAAHEAGIPIVAGTDSLAGYSLQHELELYARAGIAPSEVLRIATLAPAEVMGRTDDLGALAPGRYADMLLIDGDPSRDIGDIRRIDAVFKGGDRYDPAELERALGITPSVDAAGAR</sequence>
<dbReference type="PANTHER" id="PTHR43135">
    <property type="entry name" value="ALPHA-D-RIBOSE 1-METHYLPHOSPHONATE 5-TRIPHOSPHATE DIPHOSPHATASE"/>
    <property type="match status" value="1"/>
</dbReference>
<evidence type="ECO:0000259" key="2">
    <source>
        <dbReference type="Pfam" id="PF01979"/>
    </source>
</evidence>